<dbReference type="SUPFAM" id="SSF56317">
    <property type="entry name" value="Carbon-nitrogen hydrolase"/>
    <property type="match status" value="1"/>
</dbReference>
<dbReference type="InterPro" id="IPR036526">
    <property type="entry name" value="C-N_Hydrolase_sf"/>
</dbReference>
<name>A0ABW2IMD3_9PROT</name>
<gene>
    <name evidence="4" type="ORF">ACFQS8_11795</name>
</gene>
<feature type="signal peptide" evidence="2">
    <location>
        <begin position="1"/>
        <end position="18"/>
    </location>
</feature>
<evidence type="ECO:0000256" key="2">
    <source>
        <dbReference type="SAM" id="SignalP"/>
    </source>
</evidence>
<sequence length="397" mass="44608">MKPLYVVMALALAGGTFWLGQSTSTKTTQTQEIAHTDAQIPPPVKAPLLVQSNGSYPVKPLEKDNVVVKVIQTKVNSLSDFPSVQEGLDHNLAHMEKMADQACTTGKKPDFLLYHEFPLTGYSSGGRDEKLKYTVQFPGPETDRLGQIAKACDTYLIFGSYATDKDWPNHILSLNVVIDRQGEIAKIFWKSRNIKRIYPDREITTTTIESVRDKYRAMYGIEEEFPVLQTEYGNIAVSTVQMDPFIFAAFAMRGTEIMMRTATLFAEDDVLAMARINDFYSAMSNIAFPADPNNPKYDAGESIIVDPHGNILAKEPTKDQDGIIEAVIPIAEFRKNRKIPNYALEMVQPVFNQYQQEFPLNHMDMPAEELPQTGQAMKAMMESVSRFNIPVENTTEE</sequence>
<dbReference type="PANTHER" id="PTHR43674">
    <property type="entry name" value="NITRILASE C965.09-RELATED"/>
    <property type="match status" value="1"/>
</dbReference>
<dbReference type="Proteomes" id="UP001596492">
    <property type="component" value="Unassembled WGS sequence"/>
</dbReference>
<dbReference type="InterPro" id="IPR050345">
    <property type="entry name" value="Aliph_Amidase/BUP"/>
</dbReference>
<keyword evidence="1 4" id="KW-0378">Hydrolase</keyword>
<reference evidence="5" key="1">
    <citation type="journal article" date="2019" name="Int. J. Syst. Evol. Microbiol.">
        <title>The Global Catalogue of Microorganisms (GCM) 10K type strain sequencing project: providing services to taxonomists for standard genome sequencing and annotation.</title>
        <authorList>
            <consortium name="The Broad Institute Genomics Platform"/>
            <consortium name="The Broad Institute Genome Sequencing Center for Infectious Disease"/>
            <person name="Wu L."/>
            <person name="Ma J."/>
        </authorList>
    </citation>
    <scope>NUCLEOTIDE SEQUENCE [LARGE SCALE GENOMIC DNA]</scope>
    <source>
        <strain evidence="5">CCUG 51308</strain>
    </source>
</reference>
<dbReference type="PANTHER" id="PTHR43674:SF16">
    <property type="entry name" value="CARBON-NITROGEN FAMILY, PUTATIVE (AFU_ORTHOLOGUE AFUA_5G02350)-RELATED"/>
    <property type="match status" value="1"/>
</dbReference>
<proteinExistence type="predicted"/>
<keyword evidence="5" id="KW-1185">Reference proteome</keyword>
<dbReference type="Pfam" id="PF00795">
    <property type="entry name" value="CN_hydrolase"/>
    <property type="match status" value="1"/>
</dbReference>
<dbReference type="PROSITE" id="PS50263">
    <property type="entry name" value="CN_HYDROLASE"/>
    <property type="match status" value="1"/>
</dbReference>
<dbReference type="RefSeq" id="WP_382167628.1">
    <property type="nucleotide sequence ID" value="NZ_JBHTBR010000005.1"/>
</dbReference>
<feature type="chain" id="PRO_5045378750" evidence="2">
    <location>
        <begin position="19"/>
        <end position="397"/>
    </location>
</feature>
<comment type="caution">
    <text evidence="4">The sequence shown here is derived from an EMBL/GenBank/DDBJ whole genome shotgun (WGS) entry which is preliminary data.</text>
</comment>
<evidence type="ECO:0000256" key="1">
    <source>
        <dbReference type="ARBA" id="ARBA00022801"/>
    </source>
</evidence>
<dbReference type="EMBL" id="JBHTBR010000005">
    <property type="protein sequence ID" value="MFC7292304.1"/>
    <property type="molecule type" value="Genomic_DNA"/>
</dbReference>
<dbReference type="InterPro" id="IPR003010">
    <property type="entry name" value="C-N_Hydrolase"/>
</dbReference>
<evidence type="ECO:0000259" key="3">
    <source>
        <dbReference type="PROSITE" id="PS50263"/>
    </source>
</evidence>
<feature type="domain" description="CN hydrolase" evidence="3">
    <location>
        <begin position="73"/>
        <end position="330"/>
    </location>
</feature>
<protein>
    <submittedName>
        <fullName evidence="4">Nitrilase-related carbon-nitrogen hydrolase</fullName>
    </submittedName>
</protein>
<keyword evidence="2" id="KW-0732">Signal</keyword>
<dbReference type="Gene3D" id="3.60.110.10">
    <property type="entry name" value="Carbon-nitrogen hydrolase"/>
    <property type="match status" value="1"/>
</dbReference>
<accession>A0ABW2IMD3</accession>
<organism evidence="4 5">
    <name type="scientific">Hirschia litorea</name>
    <dbReference type="NCBI Taxonomy" id="1199156"/>
    <lineage>
        <taxon>Bacteria</taxon>
        <taxon>Pseudomonadati</taxon>
        <taxon>Pseudomonadota</taxon>
        <taxon>Alphaproteobacteria</taxon>
        <taxon>Hyphomonadales</taxon>
        <taxon>Hyphomonadaceae</taxon>
        <taxon>Hirschia</taxon>
    </lineage>
</organism>
<evidence type="ECO:0000313" key="4">
    <source>
        <dbReference type="EMBL" id="MFC7292304.1"/>
    </source>
</evidence>
<dbReference type="GO" id="GO:0016787">
    <property type="term" value="F:hydrolase activity"/>
    <property type="evidence" value="ECO:0007669"/>
    <property type="project" value="UniProtKB-KW"/>
</dbReference>
<evidence type="ECO:0000313" key="5">
    <source>
        <dbReference type="Proteomes" id="UP001596492"/>
    </source>
</evidence>